<keyword evidence="2" id="KW-1185">Reference proteome</keyword>
<evidence type="ECO:0000313" key="1">
    <source>
        <dbReference type="EMBL" id="SHN24346.1"/>
    </source>
</evidence>
<organism evidence="1 2">
    <name type="scientific">Cryptosporangium aurantiacum</name>
    <dbReference type="NCBI Taxonomy" id="134849"/>
    <lineage>
        <taxon>Bacteria</taxon>
        <taxon>Bacillati</taxon>
        <taxon>Actinomycetota</taxon>
        <taxon>Actinomycetes</taxon>
        <taxon>Cryptosporangiales</taxon>
        <taxon>Cryptosporangiaceae</taxon>
        <taxon>Cryptosporangium</taxon>
    </lineage>
</organism>
<accession>A0A1M7Q2C6</accession>
<proteinExistence type="predicted"/>
<evidence type="ECO:0000313" key="2">
    <source>
        <dbReference type="Proteomes" id="UP000184440"/>
    </source>
</evidence>
<dbReference type="STRING" id="134849.SAMN05443668_10457"/>
<reference evidence="1 2" key="1">
    <citation type="submission" date="2016-11" db="EMBL/GenBank/DDBJ databases">
        <authorList>
            <person name="Jaros S."/>
            <person name="Januszkiewicz K."/>
            <person name="Wedrychowicz H."/>
        </authorList>
    </citation>
    <scope>NUCLEOTIDE SEQUENCE [LARGE SCALE GENOMIC DNA]</scope>
    <source>
        <strain evidence="1 2">DSM 46144</strain>
    </source>
</reference>
<dbReference type="RefSeq" id="WP_143175210.1">
    <property type="nucleotide sequence ID" value="NZ_FRCS01000004.1"/>
</dbReference>
<dbReference type="EMBL" id="FRCS01000004">
    <property type="protein sequence ID" value="SHN24346.1"/>
    <property type="molecule type" value="Genomic_DNA"/>
</dbReference>
<sequence>MPEAWVVRAVRISESDEYLLAKDLIAVGWPAVDDLAELYTLADVREVVRAAYPSADRKTLAGYVDQLYEFRSGMSIGDLVVQFRRSSLDVAVAEVVGDYDFRTDVVSGVRHVRAVRWLRKDVPRSLLEPELVGLPSLPMVTHLGGTDLVRQITEKVLGDSSLAGDMSAAAYQDDALEPTVEIPSSVPERGEAIAGLNRDLAYARRLASAGRHLGQLQVGSFEVSDVYRAAWVQAVAALDYWGRQEVRAGMIALAGESDSPKPKGYLSFSVTLDQHERISLGEISIADAIDQRLKDTRGHLTYQQPEKIKEAFGLVADTGRLWDSVARVLSQRGGAAEDISGTEVQRRLKDIVNRRNKIAHEYDADPRHPGRRAAISVSEVMQIIEWIGSLAESILVVINDQTRSA</sequence>
<gene>
    <name evidence="1" type="ORF">SAMN05443668_10457</name>
</gene>
<dbReference type="Proteomes" id="UP000184440">
    <property type="component" value="Unassembled WGS sequence"/>
</dbReference>
<name>A0A1M7Q2C6_9ACTN</name>
<dbReference type="OrthoDB" id="291940at2"/>
<protein>
    <submittedName>
        <fullName evidence="1">Restriction system protein</fullName>
    </submittedName>
</protein>
<dbReference type="AlphaFoldDB" id="A0A1M7Q2C6"/>